<proteinExistence type="predicted"/>
<keyword evidence="2" id="KW-0472">Membrane</keyword>
<name>U6L1D4_EIMTE</name>
<evidence type="ECO:0000313" key="4">
    <source>
        <dbReference type="Proteomes" id="UP000030747"/>
    </source>
</evidence>
<reference evidence="3" key="2">
    <citation type="submission" date="2013-10" db="EMBL/GenBank/DDBJ databases">
        <authorList>
            <person name="Aslett M."/>
        </authorList>
    </citation>
    <scope>NUCLEOTIDE SEQUENCE [LARGE SCALE GENOMIC DNA]</scope>
    <source>
        <strain evidence="3">Houghton</strain>
    </source>
</reference>
<feature type="compositionally biased region" description="Basic and acidic residues" evidence="1">
    <location>
        <begin position="140"/>
        <end position="152"/>
    </location>
</feature>
<keyword evidence="2" id="KW-1133">Transmembrane helix</keyword>
<evidence type="ECO:0000256" key="2">
    <source>
        <dbReference type="SAM" id="Phobius"/>
    </source>
</evidence>
<dbReference type="EMBL" id="HG675748">
    <property type="protein sequence ID" value="CDJ43003.1"/>
    <property type="molecule type" value="Genomic_DNA"/>
</dbReference>
<organism evidence="3 4">
    <name type="scientific">Eimeria tenella</name>
    <name type="common">Coccidian parasite</name>
    <dbReference type="NCBI Taxonomy" id="5802"/>
    <lineage>
        <taxon>Eukaryota</taxon>
        <taxon>Sar</taxon>
        <taxon>Alveolata</taxon>
        <taxon>Apicomplexa</taxon>
        <taxon>Conoidasida</taxon>
        <taxon>Coccidia</taxon>
        <taxon>Eucoccidiorida</taxon>
        <taxon>Eimeriorina</taxon>
        <taxon>Eimeriidae</taxon>
        <taxon>Eimeria</taxon>
    </lineage>
</organism>
<dbReference type="RefSeq" id="XP_013233753.1">
    <property type="nucleotide sequence ID" value="XM_013378299.1"/>
</dbReference>
<dbReference type="AlphaFoldDB" id="U6L1D4"/>
<keyword evidence="2" id="KW-0812">Transmembrane</keyword>
<evidence type="ECO:0000313" key="3">
    <source>
        <dbReference type="EMBL" id="CDJ43003.1"/>
    </source>
</evidence>
<keyword evidence="4" id="KW-1185">Reference proteome</keyword>
<protein>
    <recommendedName>
        <fullName evidence="5">Transmembrane protein</fullName>
    </recommendedName>
</protein>
<dbReference type="Proteomes" id="UP000030747">
    <property type="component" value="Unassembled WGS sequence"/>
</dbReference>
<reference evidence="3" key="1">
    <citation type="submission" date="2013-10" db="EMBL/GenBank/DDBJ databases">
        <title>Genomic analysis of the causative agents of coccidiosis in chickens.</title>
        <authorList>
            <person name="Reid A.J."/>
            <person name="Blake D."/>
            <person name="Billington K."/>
            <person name="Browne H."/>
            <person name="Dunn M."/>
            <person name="Hung S."/>
            <person name="Kawahara F."/>
            <person name="Miranda-Saavedra D."/>
            <person name="Mourier T."/>
            <person name="Nagra H."/>
            <person name="Otto T.D."/>
            <person name="Rawlings N."/>
            <person name="Sanchez A."/>
            <person name="Sanders M."/>
            <person name="Subramaniam C."/>
            <person name="Tay Y."/>
            <person name="Dear P."/>
            <person name="Doerig C."/>
            <person name="Gruber A."/>
            <person name="Parkinson J."/>
            <person name="Shirley M."/>
            <person name="Wan K.L."/>
            <person name="Berriman M."/>
            <person name="Tomley F."/>
            <person name="Pain A."/>
        </authorList>
    </citation>
    <scope>NUCLEOTIDE SEQUENCE [LARGE SCALE GENOMIC DNA]</scope>
    <source>
        <strain evidence="3">Houghton</strain>
    </source>
</reference>
<feature type="transmembrane region" description="Helical" evidence="2">
    <location>
        <begin position="55"/>
        <end position="74"/>
    </location>
</feature>
<dbReference type="GeneID" id="25255371"/>
<accession>U6L1D4</accession>
<feature type="region of interest" description="Disordered" evidence="1">
    <location>
        <begin position="180"/>
        <end position="219"/>
    </location>
</feature>
<gene>
    <name evidence="3" type="ORF">ETH_00031500</name>
</gene>
<feature type="compositionally biased region" description="Polar residues" evidence="1">
    <location>
        <begin position="209"/>
        <end position="219"/>
    </location>
</feature>
<evidence type="ECO:0008006" key="5">
    <source>
        <dbReference type="Google" id="ProtNLM"/>
    </source>
</evidence>
<feature type="region of interest" description="Disordered" evidence="1">
    <location>
        <begin position="140"/>
        <end position="161"/>
    </location>
</feature>
<feature type="transmembrane region" description="Helical" evidence="2">
    <location>
        <begin position="403"/>
        <end position="423"/>
    </location>
</feature>
<sequence length="685" mass="75527">MLSSKSGITQQPVMELLYVTPFRDSAPPSGIGALNTKNERFRLWPNQGAHRPSKVLQMLAAVIALVLAVHWCILQRNNLASTNVLIRRLASGEKGDNQEERAGRAGVDACESLYTATGSQELGTSETSPAAQQVLRRMLNEESAGKREEHSPDANVARDSTTVHSMAARALESAMDSMEGLNATTHPPRDTITASSSPRSEKAADRNRQNSGSFATASNIAVTKQKSDDNLDLSNKHCIKKQALISTLRGNLRCSSQSRKRSATAASTFTSAVQSPTRPFPIEPTDNDIYSAPIPLQRRCLEVANTVSAQIGGENYGGVSQLHDEHQGTSANQALSVSRESMLKPLAPSTCTKRAERPLSKQRSKAKQARLLPKVSANKFHHCGLVSATLERFRSMQRCVSRLCTLLLSLRSIVLFLVFLSLAQGRTGISFIPFSEQSMLLLFCLKNGCSLPFCRPCQPTPPLTGTTLRETTSALEQQEPDYEKHPFYRLPPAGPTMGIEPFDTDFALTIAAPAAGAAAKLDPIRQIFLKPQISAQDMQQLVRLGEQLVAYAQKYLAKEISLKSNWRLSESMARRFLVADALWCICNIVGPAMQRGQWWDQILGKIGGHEALVDHVNSLSSPNGPTFLARIVAALEQYKRGDRPAPREVVELKMRILRQPCVTEEFRRPQWDPWRNDDKHFRGIS</sequence>
<feature type="region of interest" description="Disordered" evidence="1">
    <location>
        <begin position="259"/>
        <end position="286"/>
    </location>
</feature>
<dbReference type="VEuPathDB" id="ToxoDB:ETH2_1580100"/>
<evidence type="ECO:0000256" key="1">
    <source>
        <dbReference type="SAM" id="MobiDB-lite"/>
    </source>
</evidence>
<feature type="compositionally biased region" description="Basic and acidic residues" evidence="1">
    <location>
        <begin position="199"/>
        <end position="208"/>
    </location>
</feature>
<dbReference type="VEuPathDB" id="ToxoDB:ETH_00031500"/>
<dbReference type="OrthoDB" id="348464at2759"/>
<feature type="compositionally biased region" description="Low complexity" evidence="1">
    <location>
        <begin position="263"/>
        <end position="275"/>
    </location>
</feature>